<dbReference type="EMBL" id="JAGMUU010000025">
    <property type="protein sequence ID" value="KAH7123327.1"/>
    <property type="molecule type" value="Genomic_DNA"/>
</dbReference>
<dbReference type="SUPFAM" id="SSF81383">
    <property type="entry name" value="F-box domain"/>
    <property type="match status" value="1"/>
</dbReference>
<dbReference type="OrthoDB" id="2571985at2759"/>
<proteinExistence type="predicted"/>
<organism evidence="2 3">
    <name type="scientific">Dactylonectria estremocensis</name>
    <dbReference type="NCBI Taxonomy" id="1079267"/>
    <lineage>
        <taxon>Eukaryota</taxon>
        <taxon>Fungi</taxon>
        <taxon>Dikarya</taxon>
        <taxon>Ascomycota</taxon>
        <taxon>Pezizomycotina</taxon>
        <taxon>Sordariomycetes</taxon>
        <taxon>Hypocreomycetidae</taxon>
        <taxon>Hypocreales</taxon>
        <taxon>Nectriaceae</taxon>
        <taxon>Dactylonectria</taxon>
    </lineage>
</organism>
<evidence type="ECO:0008006" key="4">
    <source>
        <dbReference type="Google" id="ProtNLM"/>
    </source>
</evidence>
<evidence type="ECO:0000313" key="2">
    <source>
        <dbReference type="EMBL" id="KAH7123327.1"/>
    </source>
</evidence>
<reference evidence="2" key="1">
    <citation type="journal article" date="2021" name="Nat. Commun.">
        <title>Genetic determinants of endophytism in the Arabidopsis root mycobiome.</title>
        <authorList>
            <person name="Mesny F."/>
            <person name="Miyauchi S."/>
            <person name="Thiergart T."/>
            <person name="Pickel B."/>
            <person name="Atanasova L."/>
            <person name="Karlsson M."/>
            <person name="Huettel B."/>
            <person name="Barry K.W."/>
            <person name="Haridas S."/>
            <person name="Chen C."/>
            <person name="Bauer D."/>
            <person name="Andreopoulos W."/>
            <person name="Pangilinan J."/>
            <person name="LaButti K."/>
            <person name="Riley R."/>
            <person name="Lipzen A."/>
            <person name="Clum A."/>
            <person name="Drula E."/>
            <person name="Henrissat B."/>
            <person name="Kohler A."/>
            <person name="Grigoriev I.V."/>
            <person name="Martin F.M."/>
            <person name="Hacquard S."/>
        </authorList>
    </citation>
    <scope>NUCLEOTIDE SEQUENCE</scope>
    <source>
        <strain evidence="2">MPI-CAGE-AT-0021</strain>
    </source>
</reference>
<feature type="compositionally biased region" description="Acidic residues" evidence="1">
    <location>
        <begin position="89"/>
        <end position="106"/>
    </location>
</feature>
<keyword evidence="3" id="KW-1185">Reference proteome</keyword>
<gene>
    <name evidence="2" type="ORF">B0J13DRAFT_566420</name>
</gene>
<dbReference type="Proteomes" id="UP000717696">
    <property type="component" value="Unassembled WGS sequence"/>
</dbReference>
<feature type="region of interest" description="Disordered" evidence="1">
    <location>
        <begin position="19"/>
        <end position="130"/>
    </location>
</feature>
<evidence type="ECO:0000313" key="3">
    <source>
        <dbReference type="Proteomes" id="UP000717696"/>
    </source>
</evidence>
<dbReference type="InterPro" id="IPR036047">
    <property type="entry name" value="F-box-like_dom_sf"/>
</dbReference>
<name>A0A9P9DQR7_9HYPO</name>
<accession>A0A9P9DQR7</accession>
<protein>
    <recommendedName>
        <fullName evidence="4">F-box domain-containing protein</fullName>
    </recommendedName>
</protein>
<comment type="caution">
    <text evidence="2">The sequence shown here is derived from an EMBL/GenBank/DDBJ whole genome shotgun (WGS) entry which is preliminary data.</text>
</comment>
<sequence length="807" mass="89804">MGSWDCYCAICGGPLVRARIRGHGSDSGSASDSSHASSDGGFEAGSDRVTDQGSDVGTTNSIRGNGRDEDSDVDSYSDDLDAQEGSQGEAEDDGLSMSDDREEDNFSDGSKDEKTSNGEEGQGEGYDPDILQPRDIEWTETCHVLGFNAEVSGVSKAFVSGPCRYNKYGSVNCEPGTDPNAQGVDQGLGIAELRCYSAPGEIPVFPFHWECYKLLAQALTGSSNTGGIDKDVLYGVMRSKTGRSDNMLGICYDEPGTAKDAQLEVGRAWRSHPGQEFLVCSPSPEPQLSRQVRSDLRHDFALPIVDSTLGSKVETDFFVHLPPDLTDQVLLLLDHRALISLLNASWSLHFQLHSNGNFWKERIQKEMPWFFELQEFLRAKNSTSTKNMKGLYLWAEQVTIPRKGLTWPYMAIANRRRIWGVCQQISDLYMPKLHKSHLGVQPAIHDQASCSYIPIVSSPFSNEQDPSNDLVCAYWVYSWDEMYTEKTVETFWDDDGCLVGISVAPKGQRRLFGVDDSQDGVQIRSFDLDSSAWVTEIILHIPQMNILIHACGQCCHQEQGGIKERTTSPRGITICTSNQQTVHLGTRDPTYCHMPFLPVGGRVIVGLMGQTGFIKKKPRILRFGLILAPWPPADDPRMQLPVPQPPMLQKCLWKGESCWQMGRQIWAWDKLTMRTLDGQPMDQELSFHADVIPCDVLMWAHSTDQLKAVRAITAFFIETGTLSSYKQDEPIRGICNMRVDFDPALNLEPRFARSSDVDGRPSPEDDLRTFDIDGPGGERIVEVAVADLHSVWYQAFRVSISDILITL</sequence>
<evidence type="ECO:0000256" key="1">
    <source>
        <dbReference type="SAM" id="MobiDB-lite"/>
    </source>
</evidence>
<dbReference type="AlphaFoldDB" id="A0A9P9DQR7"/>
<feature type="compositionally biased region" description="Polar residues" evidence="1">
    <location>
        <begin position="51"/>
        <end position="63"/>
    </location>
</feature>
<feature type="compositionally biased region" description="Acidic residues" evidence="1">
    <location>
        <begin position="69"/>
        <end position="82"/>
    </location>
</feature>
<feature type="compositionally biased region" description="Low complexity" evidence="1">
    <location>
        <begin position="26"/>
        <end position="41"/>
    </location>
</feature>